<evidence type="ECO:0000313" key="3">
    <source>
        <dbReference type="EMBL" id="HDS10671.1"/>
    </source>
</evidence>
<feature type="transmembrane region" description="Helical" evidence="1">
    <location>
        <begin position="113"/>
        <end position="132"/>
    </location>
</feature>
<dbReference type="InterPro" id="IPR025517">
    <property type="entry name" value="DUF4405"/>
</dbReference>
<proteinExistence type="predicted"/>
<dbReference type="GO" id="GO:0022904">
    <property type="term" value="P:respiratory electron transport chain"/>
    <property type="evidence" value="ECO:0007669"/>
    <property type="project" value="InterPro"/>
</dbReference>
<dbReference type="InterPro" id="IPR016174">
    <property type="entry name" value="Di-haem_cyt_TM"/>
</dbReference>
<dbReference type="Gene3D" id="1.20.950.20">
    <property type="entry name" value="Transmembrane di-heme cytochromes, Chain C"/>
    <property type="match status" value="1"/>
</dbReference>
<dbReference type="Pfam" id="PF14358">
    <property type="entry name" value="DUF4405"/>
    <property type="match status" value="1"/>
</dbReference>
<organism evidence="3">
    <name type="scientific">Fervidicoccus fontis</name>
    <dbReference type="NCBI Taxonomy" id="683846"/>
    <lineage>
        <taxon>Archaea</taxon>
        <taxon>Thermoproteota</taxon>
        <taxon>Thermoprotei</taxon>
        <taxon>Fervidicoccales</taxon>
        <taxon>Fervidicoccaceae</taxon>
        <taxon>Fervidicoccus</taxon>
    </lineage>
</organism>
<dbReference type="AlphaFoldDB" id="A0A7C1IFK1"/>
<name>A0A7C1IFK1_9CREN</name>
<comment type="caution">
    <text evidence="3">The sequence shown here is derived from an EMBL/GenBank/DDBJ whole genome shotgun (WGS) entry which is preliminary data.</text>
</comment>
<feature type="transmembrane region" description="Helical" evidence="1">
    <location>
        <begin position="7"/>
        <end position="28"/>
    </location>
</feature>
<gene>
    <name evidence="3" type="ORF">ENO04_03520</name>
</gene>
<reference evidence="3" key="1">
    <citation type="journal article" date="2020" name="mSystems">
        <title>Genome- and Community-Level Interaction Insights into Carbon Utilization and Element Cycling Functions of Hydrothermarchaeota in Hydrothermal Sediment.</title>
        <authorList>
            <person name="Zhou Z."/>
            <person name="Liu Y."/>
            <person name="Xu W."/>
            <person name="Pan J."/>
            <person name="Luo Z.H."/>
            <person name="Li M."/>
        </authorList>
    </citation>
    <scope>NUCLEOTIDE SEQUENCE [LARGE SCALE GENOMIC DNA]</scope>
    <source>
        <strain evidence="3">SpSt-123</strain>
    </source>
</reference>
<keyword evidence="1" id="KW-0812">Transmembrane</keyword>
<dbReference type="SUPFAM" id="SSF81342">
    <property type="entry name" value="Transmembrane di-heme cytochromes"/>
    <property type="match status" value="1"/>
</dbReference>
<feature type="transmembrane region" description="Helical" evidence="1">
    <location>
        <begin position="236"/>
        <end position="263"/>
    </location>
</feature>
<feature type="transmembrane region" description="Helical" evidence="1">
    <location>
        <begin position="58"/>
        <end position="80"/>
    </location>
</feature>
<keyword evidence="1" id="KW-1133">Transmembrane helix</keyword>
<keyword evidence="1" id="KW-0472">Membrane</keyword>
<protein>
    <submittedName>
        <fullName evidence="3">DUF4405 domain-containing protein</fullName>
    </submittedName>
</protein>
<evidence type="ECO:0000259" key="2">
    <source>
        <dbReference type="Pfam" id="PF14358"/>
    </source>
</evidence>
<evidence type="ECO:0000256" key="1">
    <source>
        <dbReference type="SAM" id="Phobius"/>
    </source>
</evidence>
<feature type="domain" description="Flavinylation-associated cytochrome" evidence="2">
    <location>
        <begin position="113"/>
        <end position="168"/>
    </location>
</feature>
<feature type="transmembrane region" description="Helical" evidence="1">
    <location>
        <begin position="152"/>
        <end position="170"/>
    </location>
</feature>
<dbReference type="EMBL" id="DSDY01000111">
    <property type="protein sequence ID" value="HDS10671.1"/>
    <property type="molecule type" value="Genomic_DNA"/>
</dbReference>
<accession>A0A7C1IFK1</accession>
<feature type="transmembrane region" description="Helical" evidence="1">
    <location>
        <begin position="269"/>
        <end position="286"/>
    </location>
</feature>
<dbReference type="GO" id="GO:0016020">
    <property type="term" value="C:membrane"/>
    <property type="evidence" value="ECO:0007669"/>
    <property type="project" value="InterPro"/>
</dbReference>
<sequence length="326" mass="37603">MSKARGIAGFIVTIFLIGFGWVFAYYAALDDLFAGGLLKLLSLIRHPELTSIVWWRDFIWYFWPVVILLFSLFATTYVIAMLSVELRYLGLEHHSKEEGYVVKYTVFQRIQYYLLYVLFFLVAFTGFVMHFGNNPYIKYIYVSRELYTTLHVVSGVLLGALALFHVGYYGTQLLMTIRKKGWAGAVEKFPLLRVFNFNEVLTNISRLYILALNPKGPGPEWDKYDIESLLHYWGEYFGMTVIGVTGVAMIFYGASAWAGFAWAFHVREAALAVAIWLLLILPLAHFRPSRFPVDKAFLTGNVPLSEVKRENPLWYKRLYSKLKGEK</sequence>